<comment type="caution">
    <text evidence="2">The sequence shown here is derived from an EMBL/GenBank/DDBJ whole genome shotgun (WGS) entry which is preliminary data.</text>
</comment>
<feature type="transmembrane region" description="Helical" evidence="1">
    <location>
        <begin position="68"/>
        <end position="88"/>
    </location>
</feature>
<dbReference type="Proteomes" id="UP000652761">
    <property type="component" value="Unassembled WGS sequence"/>
</dbReference>
<protein>
    <submittedName>
        <fullName evidence="2">Uncharacterized protein</fullName>
    </submittedName>
</protein>
<keyword evidence="3" id="KW-1185">Reference proteome</keyword>
<accession>A0A843UYH1</accession>
<reference evidence="2" key="1">
    <citation type="submission" date="2017-07" db="EMBL/GenBank/DDBJ databases">
        <title>Taro Niue Genome Assembly and Annotation.</title>
        <authorList>
            <person name="Atibalentja N."/>
            <person name="Keating K."/>
            <person name="Fields C.J."/>
        </authorList>
    </citation>
    <scope>NUCLEOTIDE SEQUENCE</scope>
    <source>
        <strain evidence="2">Niue_2</strain>
        <tissue evidence="2">Leaf</tissue>
    </source>
</reference>
<evidence type="ECO:0000256" key="1">
    <source>
        <dbReference type="SAM" id="Phobius"/>
    </source>
</evidence>
<sequence length="110" mass="13706">YCVAFITRRIAVSRPGRDALGRHLNRGLQSQKSLHKYRSLLSSNWSHWNYRLYRCYRWYLYSGWGWNWSYWYCLLWKWWYWYCVAFITRRIAVSRPGRDALGRRLNRCEP</sequence>
<feature type="non-terminal residue" evidence="2">
    <location>
        <position position="1"/>
    </location>
</feature>
<dbReference type="EMBL" id="NMUH01000843">
    <property type="protein sequence ID" value="MQL85703.1"/>
    <property type="molecule type" value="Genomic_DNA"/>
</dbReference>
<proteinExistence type="predicted"/>
<evidence type="ECO:0000313" key="3">
    <source>
        <dbReference type="Proteomes" id="UP000652761"/>
    </source>
</evidence>
<organism evidence="2 3">
    <name type="scientific">Colocasia esculenta</name>
    <name type="common">Wild taro</name>
    <name type="synonym">Arum esculentum</name>
    <dbReference type="NCBI Taxonomy" id="4460"/>
    <lineage>
        <taxon>Eukaryota</taxon>
        <taxon>Viridiplantae</taxon>
        <taxon>Streptophyta</taxon>
        <taxon>Embryophyta</taxon>
        <taxon>Tracheophyta</taxon>
        <taxon>Spermatophyta</taxon>
        <taxon>Magnoliopsida</taxon>
        <taxon>Liliopsida</taxon>
        <taxon>Araceae</taxon>
        <taxon>Aroideae</taxon>
        <taxon>Colocasieae</taxon>
        <taxon>Colocasia</taxon>
    </lineage>
</organism>
<evidence type="ECO:0000313" key="2">
    <source>
        <dbReference type="EMBL" id="MQL85703.1"/>
    </source>
</evidence>
<gene>
    <name evidence="2" type="ORF">Taro_018217</name>
</gene>
<dbReference type="AlphaFoldDB" id="A0A843UYH1"/>
<keyword evidence="1" id="KW-0472">Membrane</keyword>
<keyword evidence="1" id="KW-0812">Transmembrane</keyword>
<keyword evidence="1" id="KW-1133">Transmembrane helix</keyword>
<name>A0A843UYH1_COLES</name>